<name>A0AAV2BMQ8_9ARAC</name>
<gene>
    <name evidence="1" type="ORF">LARSCL_LOCUS20152</name>
</gene>
<dbReference type="AlphaFoldDB" id="A0AAV2BMQ8"/>
<protein>
    <submittedName>
        <fullName evidence="1">Uncharacterized protein</fullName>
    </submittedName>
</protein>
<evidence type="ECO:0000313" key="2">
    <source>
        <dbReference type="Proteomes" id="UP001497382"/>
    </source>
</evidence>
<accession>A0AAV2BMQ8</accession>
<dbReference type="Proteomes" id="UP001497382">
    <property type="component" value="Unassembled WGS sequence"/>
</dbReference>
<sequence length="34" mass="4019">MMLITNCTQENKVLKNINMILRIVNMFFEAANLF</sequence>
<comment type="caution">
    <text evidence="1">The sequence shown here is derived from an EMBL/GenBank/DDBJ whole genome shotgun (WGS) entry which is preliminary data.</text>
</comment>
<dbReference type="EMBL" id="CAXIEN010000416">
    <property type="protein sequence ID" value="CAL1297185.1"/>
    <property type="molecule type" value="Genomic_DNA"/>
</dbReference>
<evidence type="ECO:0000313" key="1">
    <source>
        <dbReference type="EMBL" id="CAL1297185.1"/>
    </source>
</evidence>
<organism evidence="1 2">
    <name type="scientific">Larinioides sclopetarius</name>
    <dbReference type="NCBI Taxonomy" id="280406"/>
    <lineage>
        <taxon>Eukaryota</taxon>
        <taxon>Metazoa</taxon>
        <taxon>Ecdysozoa</taxon>
        <taxon>Arthropoda</taxon>
        <taxon>Chelicerata</taxon>
        <taxon>Arachnida</taxon>
        <taxon>Araneae</taxon>
        <taxon>Araneomorphae</taxon>
        <taxon>Entelegynae</taxon>
        <taxon>Araneoidea</taxon>
        <taxon>Araneidae</taxon>
        <taxon>Larinioides</taxon>
    </lineage>
</organism>
<keyword evidence="2" id="KW-1185">Reference proteome</keyword>
<reference evidence="1 2" key="1">
    <citation type="submission" date="2024-04" db="EMBL/GenBank/DDBJ databases">
        <authorList>
            <person name="Rising A."/>
            <person name="Reimegard J."/>
            <person name="Sonavane S."/>
            <person name="Akerstrom W."/>
            <person name="Nylinder S."/>
            <person name="Hedman E."/>
            <person name="Kallberg Y."/>
        </authorList>
    </citation>
    <scope>NUCLEOTIDE SEQUENCE [LARGE SCALE GENOMIC DNA]</scope>
</reference>
<proteinExistence type="predicted"/>